<sequence>MKQYCSFIVLFTLGVIVTLSSAYLIPSLSFSGCSIQATREAEDKVMPELASSCENKVSLMDLSRTNDDQQDCINQCLFGPDGLSVFKLELEVKLQANDIHNFYHKYTNASSGQMHKLSLIHETCNVETNKELQALKQSSSEVIGSCKYFGMHEACAYKQYQIFSGSESTKLC</sequence>
<evidence type="ECO:0000313" key="3">
    <source>
        <dbReference type="Proteomes" id="UP001642540"/>
    </source>
</evidence>
<feature type="chain" id="PRO_5046181683" evidence="1">
    <location>
        <begin position="23"/>
        <end position="172"/>
    </location>
</feature>
<keyword evidence="3" id="KW-1185">Reference proteome</keyword>
<reference evidence="2 3" key="1">
    <citation type="submission" date="2024-08" db="EMBL/GenBank/DDBJ databases">
        <authorList>
            <person name="Cucini C."/>
            <person name="Frati F."/>
        </authorList>
    </citation>
    <scope>NUCLEOTIDE SEQUENCE [LARGE SCALE GENOMIC DNA]</scope>
</reference>
<organism evidence="2 3">
    <name type="scientific">Orchesella dallaii</name>
    <dbReference type="NCBI Taxonomy" id="48710"/>
    <lineage>
        <taxon>Eukaryota</taxon>
        <taxon>Metazoa</taxon>
        <taxon>Ecdysozoa</taxon>
        <taxon>Arthropoda</taxon>
        <taxon>Hexapoda</taxon>
        <taxon>Collembola</taxon>
        <taxon>Entomobryomorpha</taxon>
        <taxon>Entomobryoidea</taxon>
        <taxon>Orchesellidae</taxon>
        <taxon>Orchesellinae</taxon>
        <taxon>Orchesella</taxon>
    </lineage>
</organism>
<proteinExistence type="predicted"/>
<name>A0ABP1R6S7_9HEXA</name>
<dbReference type="Proteomes" id="UP001642540">
    <property type="component" value="Unassembled WGS sequence"/>
</dbReference>
<protein>
    <submittedName>
        <fullName evidence="2">Uncharacterized protein</fullName>
    </submittedName>
</protein>
<evidence type="ECO:0000313" key="2">
    <source>
        <dbReference type="EMBL" id="CAL8121532.1"/>
    </source>
</evidence>
<evidence type="ECO:0000256" key="1">
    <source>
        <dbReference type="SAM" id="SignalP"/>
    </source>
</evidence>
<gene>
    <name evidence="2" type="ORF">ODALV1_LOCUS19431</name>
</gene>
<dbReference type="EMBL" id="CAXLJM020000065">
    <property type="protein sequence ID" value="CAL8121532.1"/>
    <property type="molecule type" value="Genomic_DNA"/>
</dbReference>
<feature type="signal peptide" evidence="1">
    <location>
        <begin position="1"/>
        <end position="22"/>
    </location>
</feature>
<keyword evidence="1" id="KW-0732">Signal</keyword>
<dbReference type="PROSITE" id="PS51257">
    <property type="entry name" value="PROKAR_LIPOPROTEIN"/>
    <property type="match status" value="1"/>
</dbReference>
<comment type="caution">
    <text evidence="2">The sequence shown here is derived from an EMBL/GenBank/DDBJ whole genome shotgun (WGS) entry which is preliminary data.</text>
</comment>
<accession>A0ABP1R6S7</accession>